<dbReference type="EMBL" id="JBHMDM010000012">
    <property type="protein sequence ID" value="MFB9378778.1"/>
    <property type="molecule type" value="Genomic_DNA"/>
</dbReference>
<dbReference type="InterPro" id="IPR011004">
    <property type="entry name" value="Trimer_LpxA-like_sf"/>
</dbReference>
<evidence type="ECO:0000313" key="3">
    <source>
        <dbReference type="EMBL" id="MFB9378778.1"/>
    </source>
</evidence>
<evidence type="ECO:0000313" key="4">
    <source>
        <dbReference type="Proteomes" id="UP001589748"/>
    </source>
</evidence>
<dbReference type="RefSeq" id="WP_380134408.1">
    <property type="nucleotide sequence ID" value="NZ_JBHLUI010000001.1"/>
</dbReference>
<name>A0ABV5LXF7_9ACTN</name>
<dbReference type="InterPro" id="IPR050179">
    <property type="entry name" value="Trans_hexapeptide_repeat"/>
</dbReference>
<evidence type="ECO:0000256" key="1">
    <source>
        <dbReference type="ARBA" id="ARBA00022679"/>
    </source>
</evidence>
<dbReference type="PROSITE" id="PS00101">
    <property type="entry name" value="HEXAPEP_TRANSFERASES"/>
    <property type="match status" value="1"/>
</dbReference>
<organism evidence="3 4">
    <name type="scientific">Kineococcus gynurae</name>
    <dbReference type="NCBI Taxonomy" id="452979"/>
    <lineage>
        <taxon>Bacteria</taxon>
        <taxon>Bacillati</taxon>
        <taxon>Actinomycetota</taxon>
        <taxon>Actinomycetes</taxon>
        <taxon>Kineosporiales</taxon>
        <taxon>Kineosporiaceae</taxon>
        <taxon>Kineococcus</taxon>
    </lineage>
</organism>
<dbReference type="InterPro" id="IPR018357">
    <property type="entry name" value="Hexapep_transf_CS"/>
</dbReference>
<dbReference type="Proteomes" id="UP001589748">
    <property type="component" value="Unassembled WGS sequence"/>
</dbReference>
<dbReference type="Gene3D" id="2.160.10.10">
    <property type="entry name" value="Hexapeptide repeat proteins"/>
    <property type="match status" value="1"/>
</dbReference>
<dbReference type="EC" id="2.3.1.-" evidence="3"/>
<keyword evidence="4" id="KW-1185">Reference proteome</keyword>
<evidence type="ECO:0000256" key="2">
    <source>
        <dbReference type="ARBA" id="ARBA00022737"/>
    </source>
</evidence>
<proteinExistence type="predicted"/>
<dbReference type="PANTHER" id="PTHR43300">
    <property type="entry name" value="ACETYLTRANSFERASE"/>
    <property type="match status" value="1"/>
</dbReference>
<gene>
    <name evidence="3" type="ORF">ACFFVI_17590</name>
</gene>
<dbReference type="PANTHER" id="PTHR43300:SF11">
    <property type="entry name" value="ACETYLTRANSFERASE RV3034C-RELATED"/>
    <property type="match status" value="1"/>
</dbReference>
<accession>A0ABV5LXF7</accession>
<protein>
    <submittedName>
        <fullName evidence="3">CatB-related O-acetyltransferase</fullName>
        <ecNumber evidence="3">2.3.1.-</ecNumber>
    </submittedName>
</protein>
<dbReference type="Pfam" id="PF00132">
    <property type="entry name" value="Hexapep"/>
    <property type="match status" value="1"/>
</dbReference>
<dbReference type="CDD" id="cd03349">
    <property type="entry name" value="LbH_XAT"/>
    <property type="match status" value="1"/>
</dbReference>
<comment type="caution">
    <text evidence="3">The sequence shown here is derived from an EMBL/GenBank/DDBJ whole genome shotgun (WGS) entry which is preliminary data.</text>
</comment>
<reference evidence="3 4" key="1">
    <citation type="submission" date="2024-09" db="EMBL/GenBank/DDBJ databases">
        <authorList>
            <person name="Sun Q."/>
            <person name="Mori K."/>
        </authorList>
    </citation>
    <scope>NUCLEOTIDE SEQUENCE [LARGE SCALE GENOMIC DNA]</scope>
    <source>
        <strain evidence="3 4">TISTR 1856</strain>
    </source>
</reference>
<keyword evidence="3" id="KW-0012">Acyltransferase</keyword>
<dbReference type="InterPro" id="IPR001451">
    <property type="entry name" value="Hexapep"/>
</dbReference>
<keyword evidence="2" id="KW-0677">Repeat</keyword>
<sequence length="379" mass="42161">MTLELDRTLAPLPAAPLVMMPFEEERPPLPARCDLAIIVACLSEAEDVFTSLASVSAFMDARPDVSVHLVLNGPDERRLHLVADAIEGCPVSVLGPAVGDARMVRVVTEQLTEAATVLRLRAGKLLDPDVAVGDHRRGRRLPEDRRGRLHDVGVDLRGFVEVHPETVFEGTTSFYGGVHNTRAARFGAFTYSHAMISPAVESIGRYCSIAEGVKFGLREHPLTWLGTSNFTYEMENPQWDDHRRRRRRPFQDFPHGDDRQQRAIRIGNDVWIGGHAYIKGGVTIGDGAVVGTMAVVTKDVPPYAVVVGNPARIVRFRFPADVVHELERVRWWQYDFTDLDGIDLRDVAGALEEIRDRAERGLISPFVGIDEPLVRLLEP</sequence>
<dbReference type="GO" id="GO:0016746">
    <property type="term" value="F:acyltransferase activity"/>
    <property type="evidence" value="ECO:0007669"/>
    <property type="project" value="UniProtKB-KW"/>
</dbReference>
<dbReference type="SUPFAM" id="SSF51161">
    <property type="entry name" value="Trimeric LpxA-like enzymes"/>
    <property type="match status" value="1"/>
</dbReference>
<keyword evidence="1 3" id="KW-0808">Transferase</keyword>